<dbReference type="Proteomes" id="UP000287601">
    <property type="component" value="Chromosome"/>
</dbReference>
<dbReference type="EMBL" id="CP035281">
    <property type="protein sequence ID" value="QAT44147.1"/>
    <property type="molecule type" value="Genomic_DNA"/>
</dbReference>
<dbReference type="GO" id="GO:0016798">
    <property type="term" value="F:hydrolase activity, acting on glycosyl bonds"/>
    <property type="evidence" value="ECO:0007669"/>
    <property type="project" value="UniProtKB-KW"/>
</dbReference>
<feature type="transmembrane region" description="Helical" evidence="1">
    <location>
        <begin position="12"/>
        <end position="33"/>
    </location>
</feature>
<evidence type="ECO:0000313" key="3">
    <source>
        <dbReference type="EMBL" id="QAT44147.1"/>
    </source>
</evidence>
<keyword evidence="3" id="KW-0326">Glycosidase</keyword>
<reference evidence="3 4" key="1">
    <citation type="submission" date="2019-01" db="EMBL/GenBank/DDBJ databases">
        <title>Draft genomes of a novel of Aminipila strains.</title>
        <authorList>
            <person name="Ma S."/>
        </authorList>
    </citation>
    <scope>NUCLEOTIDE SEQUENCE [LARGE SCALE GENOMIC DNA]</scope>
    <source>
        <strain evidence="4">JN-39</strain>
    </source>
</reference>
<sequence length="307" mass="33743">MRNTIRAKRKKPPFWWAFIYSVMLVSFTAFVLLKTFVIQSVQVAEVQAGSGASVTAEKTAAVNASVSDQSYKDSNISVKLSQERVKDTTVYIADIQVSSADYLKTAFANNSYGRNIKETTSEMAERNNAILAVNGDYYGFRDDGYVLRNGTLYRSNYGDPDEEAFVLYQDGTCDIIKESQQTAESLLDAGAMQILTFGPGLIENGSMAVQANQEVEQAKNSNPRTAIGMISPLHYIIVVSDGRTEESQGLSLYELAEIMKDQGCTEAYNLDGGGSSVMYFNGKVVNNPTDGRKLGEREVSDIVYIGY</sequence>
<dbReference type="InterPro" id="IPR014565">
    <property type="entry name" value="EpsL_firmicutes"/>
</dbReference>
<organism evidence="3 4">
    <name type="scientific">Aminipila luticellarii</name>
    <dbReference type="NCBI Taxonomy" id="2507160"/>
    <lineage>
        <taxon>Bacteria</taxon>
        <taxon>Bacillati</taxon>
        <taxon>Bacillota</taxon>
        <taxon>Clostridia</taxon>
        <taxon>Peptostreptococcales</taxon>
        <taxon>Anaerovoracaceae</taxon>
        <taxon>Aminipila</taxon>
    </lineage>
</organism>
<gene>
    <name evidence="3" type="ORF">EQM06_10335</name>
</gene>
<accession>A0A410PYV2</accession>
<keyword evidence="3" id="KW-0378">Hydrolase</keyword>
<keyword evidence="1" id="KW-0472">Membrane</keyword>
<dbReference type="Pfam" id="PF09992">
    <property type="entry name" value="NAGPA"/>
    <property type="match status" value="1"/>
</dbReference>
<evidence type="ECO:0000259" key="2">
    <source>
        <dbReference type="Pfam" id="PF09992"/>
    </source>
</evidence>
<keyword evidence="4" id="KW-1185">Reference proteome</keyword>
<dbReference type="AlphaFoldDB" id="A0A410PYV2"/>
<evidence type="ECO:0000256" key="1">
    <source>
        <dbReference type="SAM" id="Phobius"/>
    </source>
</evidence>
<proteinExistence type="predicted"/>
<dbReference type="InterPro" id="IPR018711">
    <property type="entry name" value="NAGPA"/>
</dbReference>
<name>A0A410PYV2_9FIRM</name>
<evidence type="ECO:0000313" key="4">
    <source>
        <dbReference type="Proteomes" id="UP000287601"/>
    </source>
</evidence>
<dbReference type="PANTHER" id="PTHR40446">
    <property type="entry name" value="N-ACETYLGLUCOSAMINE-1-PHOSPHODIESTER ALPHA-N-ACETYLGLUCOSAMINIDASE"/>
    <property type="match status" value="1"/>
</dbReference>
<keyword evidence="1" id="KW-0812">Transmembrane</keyword>
<feature type="domain" description="Phosphodiester glycosidase" evidence="2">
    <location>
        <begin position="127"/>
        <end position="305"/>
    </location>
</feature>
<dbReference type="KEGG" id="amij:EQM06_10335"/>
<protein>
    <submittedName>
        <fullName evidence="3">Phosphodiester glycosidase family protein</fullName>
    </submittedName>
</protein>
<dbReference type="PIRSF" id="PIRSF031512">
    <property type="entry name" value="EpsL"/>
    <property type="match status" value="1"/>
</dbReference>
<keyword evidence="1" id="KW-1133">Transmembrane helix</keyword>
<dbReference type="PANTHER" id="PTHR40446:SF2">
    <property type="entry name" value="N-ACETYLGLUCOSAMINE-1-PHOSPHODIESTER ALPHA-N-ACETYLGLUCOSAMINIDASE"/>
    <property type="match status" value="1"/>
</dbReference>
<dbReference type="OrthoDB" id="9809781at2"/>